<organism evidence="1 2">
    <name type="scientific">Vanilla planifolia</name>
    <name type="common">Vanilla</name>
    <dbReference type="NCBI Taxonomy" id="51239"/>
    <lineage>
        <taxon>Eukaryota</taxon>
        <taxon>Viridiplantae</taxon>
        <taxon>Streptophyta</taxon>
        <taxon>Embryophyta</taxon>
        <taxon>Tracheophyta</taxon>
        <taxon>Spermatophyta</taxon>
        <taxon>Magnoliopsida</taxon>
        <taxon>Liliopsida</taxon>
        <taxon>Asparagales</taxon>
        <taxon>Orchidaceae</taxon>
        <taxon>Vanilloideae</taxon>
        <taxon>Vanilleae</taxon>
        <taxon>Vanilla</taxon>
    </lineage>
</organism>
<evidence type="ECO:0000313" key="2">
    <source>
        <dbReference type="Proteomes" id="UP000636800"/>
    </source>
</evidence>
<keyword evidence="2" id="KW-1185">Reference proteome</keyword>
<dbReference type="OrthoDB" id="423313at2759"/>
<protein>
    <submittedName>
        <fullName evidence="1">Uncharacterized protein</fullName>
    </submittedName>
</protein>
<reference evidence="1 2" key="1">
    <citation type="journal article" date="2020" name="Nat. Food">
        <title>A phased Vanilla planifolia genome enables genetic improvement of flavour and production.</title>
        <authorList>
            <person name="Hasing T."/>
            <person name="Tang H."/>
            <person name="Brym M."/>
            <person name="Khazi F."/>
            <person name="Huang T."/>
            <person name="Chambers A.H."/>
        </authorList>
    </citation>
    <scope>NUCLEOTIDE SEQUENCE [LARGE SCALE GENOMIC DNA]</scope>
    <source>
        <tissue evidence="1">Leaf</tissue>
    </source>
</reference>
<gene>
    <name evidence="1" type="ORF">HPP92_011761</name>
</gene>
<dbReference type="EMBL" id="JADCNL010000005">
    <property type="protein sequence ID" value="KAG0480903.1"/>
    <property type="molecule type" value="Genomic_DNA"/>
</dbReference>
<proteinExistence type="predicted"/>
<comment type="caution">
    <text evidence="1">The sequence shown here is derived from an EMBL/GenBank/DDBJ whole genome shotgun (WGS) entry which is preliminary data.</text>
</comment>
<dbReference type="AlphaFoldDB" id="A0A835R6P4"/>
<dbReference type="Proteomes" id="UP000636800">
    <property type="component" value="Chromosome 5"/>
</dbReference>
<evidence type="ECO:0000313" key="1">
    <source>
        <dbReference type="EMBL" id="KAG0480903.1"/>
    </source>
</evidence>
<name>A0A835R6P4_VANPL</name>
<accession>A0A835R6P4</accession>
<sequence>MIDSNKATLSRLKHRESTRDKRFVGLRKLNNIIAACRFFSIDGLLIREIRYAARRRRRTCCLILVAFLESRKSSPQLRASSLREYSTNYPIFPGSNQTLQPRKICLITSQGLKEFKAYSSKLTWVELLMRPWSERQYSCKTQSVLDPWGGFPL</sequence>